<dbReference type="InterPro" id="IPR036291">
    <property type="entry name" value="NAD(P)-bd_dom_sf"/>
</dbReference>
<proteinExistence type="inferred from homology"/>
<sequence>MKILVTGREGQLVRSLIERAGGISGVSLVPFGRPQLDLERTESIAPIVAEAAPDVIINAAAFTAVDLAEEQPERAALLNEAAPAALAEAARRIGAPMVHISTDYVFDGASPVPYGEQASPHPLGVYGRTKLAGEDKVRKANADHVIVRTSWVYSPFGRNFLKTMMALAKSQEEVAVVGDQHGNPTSAMDLADGLLTMIRAWRSGRTTGLGETYHLAGSGHATWFDFAALIMRESARLGQGSAKVRRIRTSEWPTRARRPANSLLDCSKFESHFGFRMPAWEISARATIERLLGEPAAA</sequence>
<evidence type="ECO:0000313" key="8">
    <source>
        <dbReference type="EMBL" id="MDT9599693.1"/>
    </source>
</evidence>
<dbReference type="PANTHER" id="PTHR10491">
    <property type="entry name" value="DTDP-4-DEHYDRORHAMNOSE REDUCTASE"/>
    <property type="match status" value="1"/>
</dbReference>
<protein>
    <recommendedName>
        <fullName evidence="4 6">dTDP-4-dehydrorhamnose reductase</fullName>
        <ecNumber evidence="3 6">1.1.1.133</ecNumber>
    </recommendedName>
</protein>
<organism evidence="8 9">
    <name type="scientific">Sphingosinicella rhizophila</name>
    <dbReference type="NCBI Taxonomy" id="3050082"/>
    <lineage>
        <taxon>Bacteria</taxon>
        <taxon>Pseudomonadati</taxon>
        <taxon>Pseudomonadota</taxon>
        <taxon>Alphaproteobacteria</taxon>
        <taxon>Sphingomonadales</taxon>
        <taxon>Sphingosinicellaceae</taxon>
        <taxon>Sphingosinicella</taxon>
    </lineage>
</organism>
<dbReference type="RefSeq" id="WP_315726780.1">
    <property type="nucleotide sequence ID" value="NZ_JAVUPU010000005.1"/>
</dbReference>
<keyword evidence="9" id="KW-1185">Reference proteome</keyword>
<dbReference type="GO" id="GO:0008831">
    <property type="term" value="F:dTDP-4-dehydrorhamnose reductase activity"/>
    <property type="evidence" value="ECO:0007669"/>
    <property type="project" value="UniProtKB-EC"/>
</dbReference>
<dbReference type="PANTHER" id="PTHR10491:SF4">
    <property type="entry name" value="METHIONINE ADENOSYLTRANSFERASE 2 SUBUNIT BETA"/>
    <property type="match status" value="1"/>
</dbReference>
<evidence type="ECO:0000256" key="5">
    <source>
        <dbReference type="ARBA" id="ARBA00048200"/>
    </source>
</evidence>
<dbReference type="SUPFAM" id="SSF51735">
    <property type="entry name" value="NAD(P)-binding Rossmann-fold domains"/>
    <property type="match status" value="1"/>
</dbReference>
<dbReference type="EC" id="1.1.1.133" evidence="3 6"/>
<comment type="catalytic activity">
    <reaction evidence="5 6">
        <text>dTDP-beta-L-rhamnose + NADP(+) = dTDP-4-dehydro-beta-L-rhamnose + NADPH + H(+)</text>
        <dbReference type="Rhea" id="RHEA:21796"/>
        <dbReference type="ChEBI" id="CHEBI:15378"/>
        <dbReference type="ChEBI" id="CHEBI:57510"/>
        <dbReference type="ChEBI" id="CHEBI:57783"/>
        <dbReference type="ChEBI" id="CHEBI:58349"/>
        <dbReference type="ChEBI" id="CHEBI:62830"/>
        <dbReference type="EC" id="1.1.1.133"/>
    </reaction>
</comment>
<dbReference type="InterPro" id="IPR029903">
    <property type="entry name" value="RmlD-like-bd"/>
</dbReference>
<dbReference type="NCBIfam" id="TIGR01214">
    <property type="entry name" value="rmlD"/>
    <property type="match status" value="1"/>
</dbReference>
<gene>
    <name evidence="8" type="primary">rfbD</name>
    <name evidence="8" type="ORF">RQX22_12095</name>
</gene>
<evidence type="ECO:0000313" key="9">
    <source>
        <dbReference type="Proteomes" id="UP001259572"/>
    </source>
</evidence>
<keyword evidence="6 8" id="KW-0560">Oxidoreductase</keyword>
<reference evidence="8 9" key="1">
    <citation type="submission" date="2023-05" db="EMBL/GenBank/DDBJ databases">
        <authorList>
            <person name="Guo Y."/>
        </authorList>
    </citation>
    <scope>NUCLEOTIDE SEQUENCE [LARGE SCALE GENOMIC DNA]</scope>
    <source>
        <strain evidence="8 9">GR2756</strain>
    </source>
</reference>
<evidence type="ECO:0000256" key="3">
    <source>
        <dbReference type="ARBA" id="ARBA00012929"/>
    </source>
</evidence>
<dbReference type="CDD" id="cd05254">
    <property type="entry name" value="dTDP_HR_like_SDR_e"/>
    <property type="match status" value="1"/>
</dbReference>
<evidence type="ECO:0000259" key="7">
    <source>
        <dbReference type="Pfam" id="PF04321"/>
    </source>
</evidence>
<comment type="function">
    <text evidence="6">Catalyzes the reduction of dTDP-6-deoxy-L-lyxo-4-hexulose to yield dTDP-L-rhamnose.</text>
</comment>
<feature type="domain" description="RmlD-like substrate binding" evidence="7">
    <location>
        <begin position="1"/>
        <end position="291"/>
    </location>
</feature>
<dbReference type="Gene3D" id="3.40.50.720">
    <property type="entry name" value="NAD(P)-binding Rossmann-like Domain"/>
    <property type="match status" value="1"/>
</dbReference>
<comment type="similarity">
    <text evidence="2 6">Belongs to the dTDP-4-dehydrorhamnose reductase family.</text>
</comment>
<comment type="pathway">
    <text evidence="1 6">Carbohydrate biosynthesis; dTDP-L-rhamnose biosynthesis.</text>
</comment>
<dbReference type="Pfam" id="PF04321">
    <property type="entry name" value="RmlD_sub_bind"/>
    <property type="match status" value="1"/>
</dbReference>
<dbReference type="Proteomes" id="UP001259572">
    <property type="component" value="Unassembled WGS sequence"/>
</dbReference>
<evidence type="ECO:0000256" key="2">
    <source>
        <dbReference type="ARBA" id="ARBA00010944"/>
    </source>
</evidence>
<name>A0ABU3Q8F9_9SPHN</name>
<evidence type="ECO:0000256" key="1">
    <source>
        <dbReference type="ARBA" id="ARBA00004781"/>
    </source>
</evidence>
<accession>A0ABU3Q8F9</accession>
<dbReference type="Gene3D" id="3.90.25.10">
    <property type="entry name" value="UDP-galactose 4-epimerase, domain 1"/>
    <property type="match status" value="1"/>
</dbReference>
<comment type="cofactor">
    <cofactor evidence="6">
        <name>Mg(2+)</name>
        <dbReference type="ChEBI" id="CHEBI:18420"/>
    </cofactor>
    <text evidence="6">Binds 1 Mg(2+) ion per monomer.</text>
</comment>
<evidence type="ECO:0000256" key="4">
    <source>
        <dbReference type="ARBA" id="ARBA00017099"/>
    </source>
</evidence>
<comment type="caution">
    <text evidence="8">The sequence shown here is derived from an EMBL/GenBank/DDBJ whole genome shotgun (WGS) entry which is preliminary data.</text>
</comment>
<dbReference type="InterPro" id="IPR005913">
    <property type="entry name" value="dTDP_dehydrorham_reduct"/>
</dbReference>
<evidence type="ECO:0000256" key="6">
    <source>
        <dbReference type="RuleBase" id="RU364082"/>
    </source>
</evidence>
<keyword evidence="6" id="KW-0521">NADP</keyword>
<dbReference type="EMBL" id="JAVUPU010000005">
    <property type="protein sequence ID" value="MDT9599693.1"/>
    <property type="molecule type" value="Genomic_DNA"/>
</dbReference>